<evidence type="ECO:0000256" key="8">
    <source>
        <dbReference type="ARBA" id="ARBA00023126"/>
    </source>
</evidence>
<feature type="region of interest" description="Disordered" evidence="11">
    <location>
        <begin position="372"/>
        <end position="398"/>
    </location>
</feature>
<comment type="subcellular location">
    <subcellularLocation>
        <location evidence="2 10">Cytoplasm</location>
    </subcellularLocation>
</comment>
<evidence type="ECO:0000256" key="7">
    <source>
        <dbReference type="ARBA" id="ARBA00022679"/>
    </source>
</evidence>
<comment type="catalytic activity">
    <reaction evidence="10">
        <text>D-sedoheptulose 7-phosphate + D-glyceraldehyde 3-phosphate = D-erythrose 4-phosphate + beta-D-fructose 6-phosphate</text>
        <dbReference type="Rhea" id="RHEA:17053"/>
        <dbReference type="ChEBI" id="CHEBI:16897"/>
        <dbReference type="ChEBI" id="CHEBI:57483"/>
        <dbReference type="ChEBI" id="CHEBI:57634"/>
        <dbReference type="ChEBI" id="CHEBI:59776"/>
        <dbReference type="EC" id="2.2.1.2"/>
    </reaction>
</comment>
<evidence type="ECO:0000313" key="13">
    <source>
        <dbReference type="Proteomes" id="UP000317378"/>
    </source>
</evidence>
<evidence type="ECO:0000256" key="3">
    <source>
        <dbReference type="ARBA" id="ARBA00004857"/>
    </source>
</evidence>
<dbReference type="InterPro" id="IPR004732">
    <property type="entry name" value="Transaldolase_2"/>
</dbReference>
<keyword evidence="13" id="KW-1185">Reference proteome</keyword>
<evidence type="ECO:0000256" key="5">
    <source>
        <dbReference type="ARBA" id="ARBA00013151"/>
    </source>
</evidence>
<comment type="similarity">
    <text evidence="4 10">Belongs to the transaldolase family. Type 2 subfamily.</text>
</comment>
<dbReference type="Proteomes" id="UP000317378">
    <property type="component" value="Unassembled WGS sequence"/>
</dbReference>
<dbReference type="UniPathway" id="UPA00115">
    <property type="reaction ID" value="UER00414"/>
</dbReference>
<dbReference type="HAMAP" id="MF_00493">
    <property type="entry name" value="Transaldolase_2"/>
    <property type="match status" value="1"/>
</dbReference>
<evidence type="ECO:0000256" key="1">
    <source>
        <dbReference type="ARBA" id="ARBA00003518"/>
    </source>
</evidence>
<dbReference type="PIRSF" id="PIRSF036915">
    <property type="entry name" value="Trnald_Bac_Plnt"/>
    <property type="match status" value="1"/>
</dbReference>
<evidence type="ECO:0000256" key="6">
    <source>
        <dbReference type="ARBA" id="ARBA00022490"/>
    </source>
</evidence>
<dbReference type="PANTHER" id="PTHR10683">
    <property type="entry name" value="TRANSALDOLASE"/>
    <property type="match status" value="1"/>
</dbReference>
<gene>
    <name evidence="10 12" type="primary">tal</name>
    <name evidence="12" type="ORF">FGD71_046295</name>
</gene>
<organism evidence="12 13">
    <name type="scientific">Streptomyces sporangiiformans</name>
    <dbReference type="NCBI Taxonomy" id="2315329"/>
    <lineage>
        <taxon>Bacteria</taxon>
        <taxon>Bacillati</taxon>
        <taxon>Actinomycetota</taxon>
        <taxon>Actinomycetes</taxon>
        <taxon>Kitasatosporales</taxon>
        <taxon>Streptomycetaceae</taxon>
        <taxon>Streptomyces</taxon>
    </lineage>
</organism>
<evidence type="ECO:0000256" key="4">
    <source>
        <dbReference type="ARBA" id="ARBA00008426"/>
    </source>
</evidence>
<dbReference type="Pfam" id="PF00923">
    <property type="entry name" value="TAL_FSA"/>
    <property type="match status" value="1"/>
</dbReference>
<dbReference type="EMBL" id="VCHX02000351">
    <property type="protein sequence ID" value="TPQ15567.1"/>
    <property type="molecule type" value="Genomic_DNA"/>
</dbReference>
<dbReference type="RefSeq" id="WP_119106647.1">
    <property type="nucleotide sequence ID" value="NZ_QXMJ01000351.1"/>
</dbReference>
<proteinExistence type="inferred from homology"/>
<dbReference type="GO" id="GO:0004801">
    <property type="term" value="F:transaldolase activity"/>
    <property type="evidence" value="ECO:0007669"/>
    <property type="project" value="UniProtKB-UniRule"/>
</dbReference>
<accession>A0A505CYR7</accession>
<keyword evidence="6 10" id="KW-0963">Cytoplasm</keyword>
<dbReference type="Gene3D" id="3.20.20.70">
    <property type="entry name" value="Aldolase class I"/>
    <property type="match status" value="1"/>
</dbReference>
<protein>
    <recommendedName>
        <fullName evidence="5 10">Transaldolase</fullName>
        <ecNumber evidence="5 10">2.2.1.2</ecNumber>
    </recommendedName>
</protein>
<dbReference type="NCBIfam" id="TIGR00876">
    <property type="entry name" value="tal_mycobact"/>
    <property type="match status" value="1"/>
</dbReference>
<dbReference type="PANTHER" id="PTHR10683:SF31">
    <property type="entry name" value="TRANSALDOLASE"/>
    <property type="match status" value="1"/>
</dbReference>
<feature type="compositionally biased region" description="Basic residues" evidence="11">
    <location>
        <begin position="373"/>
        <end position="385"/>
    </location>
</feature>
<comment type="pathway">
    <text evidence="3 10">Carbohydrate degradation; pentose phosphate pathway; D-glyceraldehyde 3-phosphate and beta-D-fructose 6-phosphate from D-ribose 5-phosphate and D-xylulose 5-phosphate (non-oxidative stage): step 2/3.</text>
</comment>
<dbReference type="GO" id="GO:0005737">
    <property type="term" value="C:cytoplasm"/>
    <property type="evidence" value="ECO:0007669"/>
    <property type="project" value="UniProtKB-SubCell"/>
</dbReference>
<keyword evidence="8 10" id="KW-0570">Pentose shunt</keyword>
<keyword evidence="9 10" id="KW-0704">Schiff base</keyword>
<dbReference type="SUPFAM" id="SSF51569">
    <property type="entry name" value="Aldolase"/>
    <property type="match status" value="1"/>
</dbReference>
<evidence type="ECO:0000256" key="11">
    <source>
        <dbReference type="SAM" id="MobiDB-lite"/>
    </source>
</evidence>
<dbReference type="InterPro" id="IPR013785">
    <property type="entry name" value="Aldolase_TIM"/>
</dbReference>
<dbReference type="GO" id="GO:0006098">
    <property type="term" value="P:pentose-phosphate shunt"/>
    <property type="evidence" value="ECO:0007669"/>
    <property type="project" value="UniProtKB-UniRule"/>
</dbReference>
<dbReference type="InterPro" id="IPR001585">
    <property type="entry name" value="TAL/FSA"/>
</dbReference>
<comment type="caution">
    <text evidence="12">The sequence shown here is derived from an EMBL/GenBank/DDBJ whole genome shotgun (WGS) entry which is preliminary data.</text>
</comment>
<evidence type="ECO:0000256" key="9">
    <source>
        <dbReference type="ARBA" id="ARBA00023270"/>
    </source>
</evidence>
<evidence type="ECO:0000256" key="10">
    <source>
        <dbReference type="HAMAP-Rule" id="MF_00493"/>
    </source>
</evidence>
<evidence type="ECO:0000256" key="2">
    <source>
        <dbReference type="ARBA" id="ARBA00004496"/>
    </source>
</evidence>
<dbReference type="OrthoDB" id="3998872at2"/>
<feature type="active site" description="Schiff-base intermediate with substrate" evidence="10">
    <location>
        <position position="148"/>
    </location>
</feature>
<dbReference type="AlphaFoldDB" id="A0A505CYR7"/>
<comment type="function">
    <text evidence="1 10">Transaldolase is important for the balance of metabolites in the pentose-phosphate pathway.</text>
</comment>
<dbReference type="EC" id="2.2.1.2" evidence="5 10"/>
<evidence type="ECO:0000313" key="12">
    <source>
        <dbReference type="EMBL" id="TPQ15567.1"/>
    </source>
</evidence>
<name>A0A505CYR7_9ACTN</name>
<reference evidence="12 13" key="1">
    <citation type="submission" date="2019-06" db="EMBL/GenBank/DDBJ databases">
        <title>Streptomyces sporangiiformans sp. nov., a novel actinomycete isolated from soil in Mount Song.</title>
        <authorList>
            <person name="Han L."/>
        </authorList>
    </citation>
    <scope>NUCLEOTIDE SEQUENCE [LARGE SCALE GENOMIC DNA]</scope>
    <source>
        <strain evidence="12 13">NEAU-SSA 1</strain>
    </source>
</reference>
<keyword evidence="7 10" id="KW-0808">Transferase</keyword>
<dbReference type="GO" id="GO:0005975">
    <property type="term" value="P:carbohydrate metabolic process"/>
    <property type="evidence" value="ECO:0007669"/>
    <property type="project" value="InterPro"/>
</dbReference>
<sequence>MSDRLRSQGVRELDELVAEGVSPWLDGLSRGHLASGCLTRLVAHTGVRGATSDPAALAAAVETDDDYREQLAGLASDDICAADAVRAVSAHDVRWACDELRSVYRATRGLDGMVSMDLDPRLACDAESAVAEAERALRAVNRPNAMVKLPATTEGIAAIRECIGEGIPVHVTAVFSVSRYRQALDAYVEGLQRALAEGRRLSALSSVVSLPVGLLDADVDARLEELGTPDALALRGEAAVARARHIYQMYDDWFGGAHWRALAAAGGHPQRLMWTATTVTDPSSSPTRYVERLVTWGTINTMTLPTLEAAARRLALYGDTLMGRHCAAREVWSRLERLGINGDEIAGKLETESMKRLAAAWSDLYAAVDAGRHTAHRTQSSRRRGCTGDSTEKPLSTS</sequence>